<name>A0AA88CWW4_FICCA</name>
<dbReference type="Gramene" id="FCD_00019449-RA">
    <property type="protein sequence ID" value="FCD_00019449-RA:cds"/>
    <property type="gene ID" value="FCD_00019449"/>
</dbReference>
<proteinExistence type="predicted"/>
<evidence type="ECO:0000313" key="3">
    <source>
        <dbReference type="Proteomes" id="UP001187192"/>
    </source>
</evidence>
<feature type="compositionally biased region" description="Basic residues" evidence="1">
    <location>
        <begin position="51"/>
        <end position="69"/>
    </location>
</feature>
<dbReference type="AlphaFoldDB" id="A0AA88CWW4"/>
<protein>
    <submittedName>
        <fullName evidence="2">Uncharacterized protein</fullName>
    </submittedName>
</protein>
<dbReference type="EMBL" id="BTGU01002072">
    <property type="protein sequence ID" value="GMN33611.1"/>
    <property type="molecule type" value="Genomic_DNA"/>
</dbReference>
<accession>A0AA88CWW4</accession>
<organism evidence="2 3">
    <name type="scientific">Ficus carica</name>
    <name type="common">Common fig</name>
    <dbReference type="NCBI Taxonomy" id="3494"/>
    <lineage>
        <taxon>Eukaryota</taxon>
        <taxon>Viridiplantae</taxon>
        <taxon>Streptophyta</taxon>
        <taxon>Embryophyta</taxon>
        <taxon>Tracheophyta</taxon>
        <taxon>Spermatophyta</taxon>
        <taxon>Magnoliopsida</taxon>
        <taxon>eudicotyledons</taxon>
        <taxon>Gunneridae</taxon>
        <taxon>Pentapetalae</taxon>
        <taxon>rosids</taxon>
        <taxon>fabids</taxon>
        <taxon>Rosales</taxon>
        <taxon>Moraceae</taxon>
        <taxon>Ficeae</taxon>
        <taxon>Ficus</taxon>
    </lineage>
</organism>
<dbReference type="Proteomes" id="UP001187192">
    <property type="component" value="Unassembled WGS sequence"/>
</dbReference>
<feature type="region of interest" description="Disordered" evidence="1">
    <location>
        <begin position="50"/>
        <end position="69"/>
    </location>
</feature>
<keyword evidence="3" id="KW-1185">Reference proteome</keyword>
<reference evidence="2" key="1">
    <citation type="submission" date="2023-07" db="EMBL/GenBank/DDBJ databases">
        <title>draft genome sequence of fig (Ficus carica).</title>
        <authorList>
            <person name="Takahashi T."/>
            <person name="Nishimura K."/>
        </authorList>
    </citation>
    <scope>NUCLEOTIDE SEQUENCE</scope>
</reference>
<evidence type="ECO:0000313" key="2">
    <source>
        <dbReference type="EMBL" id="GMN33611.1"/>
    </source>
</evidence>
<comment type="caution">
    <text evidence="2">The sequence shown here is derived from an EMBL/GenBank/DDBJ whole genome shotgun (WGS) entry which is preliminary data.</text>
</comment>
<evidence type="ECO:0000256" key="1">
    <source>
        <dbReference type="SAM" id="MobiDB-lite"/>
    </source>
</evidence>
<sequence>MNLIRTKWSARGELQTGATAEAAAASGWGRLAGAWEGRRKVGLGLGLGRGVGKRRAGWGQRGRRGGVKW</sequence>
<gene>
    <name evidence="2" type="ORF">TIFTF001_041917</name>
</gene>